<evidence type="ECO:0000256" key="6">
    <source>
        <dbReference type="HAMAP-Rule" id="MF_00479"/>
    </source>
</evidence>
<dbReference type="GO" id="GO:0022900">
    <property type="term" value="P:electron transport chain"/>
    <property type="evidence" value="ECO:0007669"/>
    <property type="project" value="UniProtKB-UniRule"/>
</dbReference>
<dbReference type="OrthoDB" id="9794010at2"/>
<dbReference type="InterPro" id="IPR010209">
    <property type="entry name" value="Ion_transpt_RnfG/RsxG"/>
</dbReference>
<dbReference type="EC" id="7.-.-.-" evidence="6"/>
<name>A0A5B1CG74_9BACT</name>
<comment type="caution">
    <text evidence="9">The sequence shown here is derived from an EMBL/GenBank/DDBJ whole genome shotgun (WGS) entry which is preliminary data.</text>
</comment>
<proteinExistence type="inferred from homology"/>
<evidence type="ECO:0000313" key="9">
    <source>
        <dbReference type="EMBL" id="KAA1259182.1"/>
    </source>
</evidence>
<comment type="similarity">
    <text evidence="6">Belongs to the RnfG family.</text>
</comment>
<evidence type="ECO:0000256" key="4">
    <source>
        <dbReference type="ARBA" id="ARBA00022643"/>
    </source>
</evidence>
<evidence type="ECO:0000256" key="7">
    <source>
        <dbReference type="SAM" id="Phobius"/>
    </source>
</evidence>
<keyword evidence="6 7" id="KW-0472">Membrane</keyword>
<accession>A0A5B1CG74</accession>
<keyword evidence="3 6" id="KW-0285">Flavoprotein</keyword>
<keyword evidence="6 7" id="KW-1133">Transmembrane helix</keyword>
<dbReference type="PANTHER" id="PTHR36118">
    <property type="entry name" value="ION-TRANSLOCATING OXIDOREDUCTASE COMPLEX SUBUNIT G"/>
    <property type="match status" value="1"/>
</dbReference>
<evidence type="ECO:0000256" key="1">
    <source>
        <dbReference type="ARBA" id="ARBA00022448"/>
    </source>
</evidence>
<feature type="modified residue" description="FMN phosphoryl threonine" evidence="6">
    <location>
        <position position="192"/>
    </location>
</feature>
<keyword evidence="1 6" id="KW-0813">Transport</keyword>
<reference evidence="9 10" key="1">
    <citation type="submission" date="2019-08" db="EMBL/GenBank/DDBJ databases">
        <title>Deep-cultivation of Planctomycetes and their phenomic and genomic characterization uncovers novel biology.</title>
        <authorList>
            <person name="Wiegand S."/>
            <person name="Jogler M."/>
            <person name="Boedeker C."/>
            <person name="Pinto D."/>
            <person name="Vollmers J."/>
            <person name="Rivas-Marin E."/>
            <person name="Kohn T."/>
            <person name="Peeters S.H."/>
            <person name="Heuer A."/>
            <person name="Rast P."/>
            <person name="Oberbeckmann S."/>
            <person name="Bunk B."/>
            <person name="Jeske O."/>
            <person name="Meyerdierks A."/>
            <person name="Storesund J.E."/>
            <person name="Kallscheuer N."/>
            <person name="Luecker S."/>
            <person name="Lage O.M."/>
            <person name="Pohl T."/>
            <person name="Merkel B.J."/>
            <person name="Hornburger P."/>
            <person name="Mueller R.-W."/>
            <person name="Bruemmer F."/>
            <person name="Labrenz M."/>
            <person name="Spormann A.M."/>
            <person name="Op Den Camp H."/>
            <person name="Overmann J."/>
            <person name="Amann R."/>
            <person name="Jetten M.S.M."/>
            <person name="Mascher T."/>
            <person name="Medema M.H."/>
            <person name="Devos D.P."/>
            <person name="Kaster A.-K."/>
            <person name="Ovreas L."/>
            <person name="Rohde M."/>
            <person name="Galperin M.Y."/>
            <person name="Jogler C."/>
        </authorList>
    </citation>
    <scope>NUCLEOTIDE SEQUENCE [LARGE SCALE GENOMIC DNA]</scope>
    <source>
        <strain evidence="9 10">LF1</strain>
    </source>
</reference>
<sequence length="228" mass="24615">MTNDSTDAGPAKIYGVVLSVGLVCALAIVTVDEITKPIIRNNRIAMRQRAILEVLPGASTSKAFQIDETTGELKPEPTDSEAAGLVFAGYDDNDELIGLAIETQGMGYADIIRILYGYSFDKQAVIGTSVLESRETPGLGDQIEKNANFLANFESLDVSLNAEKSEVANPIEFVKPGEKTEAWQIDGITGATISSRAITKMLSESTGRWIPKLHPHQADFATREKEAP</sequence>
<feature type="transmembrane region" description="Helical" evidence="7">
    <location>
        <begin position="12"/>
        <end position="31"/>
    </location>
</feature>
<feature type="domain" description="FMN-binding" evidence="8">
    <location>
        <begin position="107"/>
        <end position="209"/>
    </location>
</feature>
<keyword evidence="2 6" id="KW-0597">Phosphoprotein</keyword>
<dbReference type="Pfam" id="PF04205">
    <property type="entry name" value="FMN_bind"/>
    <property type="match status" value="1"/>
</dbReference>
<comment type="subcellular location">
    <subcellularLocation>
        <location evidence="6">Cell membrane</location>
        <topology evidence="6">Single-pass membrane protein</topology>
    </subcellularLocation>
</comment>
<evidence type="ECO:0000256" key="3">
    <source>
        <dbReference type="ARBA" id="ARBA00022630"/>
    </source>
</evidence>
<dbReference type="EMBL" id="VRLW01000001">
    <property type="protein sequence ID" value="KAA1259182.1"/>
    <property type="molecule type" value="Genomic_DNA"/>
</dbReference>
<evidence type="ECO:0000259" key="8">
    <source>
        <dbReference type="SMART" id="SM00900"/>
    </source>
</evidence>
<dbReference type="Proteomes" id="UP000322699">
    <property type="component" value="Unassembled WGS sequence"/>
</dbReference>
<comment type="subunit">
    <text evidence="6">The complex is composed of six subunits: RnfA, RnfB, RnfC, RnfD, RnfE and RnfG.</text>
</comment>
<comment type="cofactor">
    <cofactor evidence="6">
        <name>FMN</name>
        <dbReference type="ChEBI" id="CHEBI:58210"/>
    </cofactor>
</comment>
<dbReference type="GO" id="GO:0009055">
    <property type="term" value="F:electron transfer activity"/>
    <property type="evidence" value="ECO:0007669"/>
    <property type="project" value="InterPro"/>
</dbReference>
<gene>
    <name evidence="6 9" type="primary">rnfG</name>
    <name evidence="9" type="ORF">LF1_17110</name>
</gene>
<evidence type="ECO:0000256" key="2">
    <source>
        <dbReference type="ARBA" id="ARBA00022553"/>
    </source>
</evidence>
<keyword evidence="6 7" id="KW-0812">Transmembrane</keyword>
<dbReference type="SMART" id="SM00900">
    <property type="entry name" value="FMN_bind"/>
    <property type="match status" value="1"/>
</dbReference>
<comment type="function">
    <text evidence="6">Part of a membrane-bound complex that couples electron transfer with translocation of ions across the membrane.</text>
</comment>
<dbReference type="PIRSF" id="PIRSF006091">
    <property type="entry name" value="E_trnsport_RnfG"/>
    <property type="match status" value="1"/>
</dbReference>
<keyword evidence="5 6" id="KW-0249">Electron transport</keyword>
<evidence type="ECO:0000313" key="10">
    <source>
        <dbReference type="Proteomes" id="UP000322699"/>
    </source>
</evidence>
<dbReference type="InterPro" id="IPR007329">
    <property type="entry name" value="FMN-bd"/>
</dbReference>
<keyword evidence="4 6" id="KW-0288">FMN</keyword>
<dbReference type="RefSeq" id="WP_084422601.1">
    <property type="nucleotide sequence ID" value="NZ_LWSK01000042.1"/>
</dbReference>
<dbReference type="AlphaFoldDB" id="A0A5B1CG74"/>
<keyword evidence="6" id="KW-1003">Cell membrane</keyword>
<dbReference type="PANTHER" id="PTHR36118:SF1">
    <property type="entry name" value="ION-TRANSLOCATING OXIDOREDUCTASE COMPLEX SUBUNIT G"/>
    <property type="match status" value="1"/>
</dbReference>
<dbReference type="HAMAP" id="MF_00479">
    <property type="entry name" value="RsxG_RnfG"/>
    <property type="match status" value="1"/>
</dbReference>
<organism evidence="9 10">
    <name type="scientific">Rubripirellula obstinata</name>
    <dbReference type="NCBI Taxonomy" id="406547"/>
    <lineage>
        <taxon>Bacteria</taxon>
        <taxon>Pseudomonadati</taxon>
        <taxon>Planctomycetota</taxon>
        <taxon>Planctomycetia</taxon>
        <taxon>Pirellulales</taxon>
        <taxon>Pirellulaceae</taxon>
        <taxon>Rubripirellula</taxon>
    </lineage>
</organism>
<dbReference type="GO" id="GO:0005886">
    <property type="term" value="C:plasma membrane"/>
    <property type="evidence" value="ECO:0007669"/>
    <property type="project" value="UniProtKB-SubCell"/>
</dbReference>
<dbReference type="GO" id="GO:0010181">
    <property type="term" value="F:FMN binding"/>
    <property type="evidence" value="ECO:0007669"/>
    <property type="project" value="InterPro"/>
</dbReference>
<protein>
    <recommendedName>
        <fullName evidence="6">Ion-translocating oxidoreductase complex subunit G</fullName>
        <ecNumber evidence="6">7.-.-.-</ecNumber>
    </recommendedName>
    <alternativeName>
        <fullName evidence="6">Rnf electron transport complex subunit G</fullName>
    </alternativeName>
</protein>
<keyword evidence="10" id="KW-1185">Reference proteome</keyword>
<keyword evidence="6" id="KW-1278">Translocase</keyword>
<evidence type="ECO:0000256" key="5">
    <source>
        <dbReference type="ARBA" id="ARBA00022982"/>
    </source>
</evidence>